<evidence type="ECO:0000313" key="1">
    <source>
        <dbReference type="EMBL" id="CEM18235.1"/>
    </source>
</evidence>
<dbReference type="EMBL" id="CDMZ01000626">
    <property type="protein sequence ID" value="CEM18235.1"/>
    <property type="molecule type" value="Genomic_DNA"/>
</dbReference>
<dbReference type="VEuPathDB" id="CryptoDB:Cvel_18714"/>
<protein>
    <submittedName>
        <fullName evidence="1">Uncharacterized protein</fullName>
    </submittedName>
</protein>
<dbReference type="AlphaFoldDB" id="A0A0G4FUH0"/>
<sequence length="205" mass="22633">MRPILKFFLQQAKRHLIEFYAVHVAGSDNDEADALLKASEPLFAGQHLADFPLRWLEARLSLSPGLLTFTNSPHITALHSASAADVANSLPTAAPVHIWLPSLLVYEAVAQHLRDLVLSFSSSNSNPPTIVPSAFFFPDVLSASWAHHLTIPRQFCSARLSFFQFPPARTTFFVNPPPLILPGVISSPLSIPDHLNSPWICFLLH</sequence>
<gene>
    <name evidence="1" type="ORF">Cvel_18714</name>
</gene>
<reference evidence="1" key="1">
    <citation type="submission" date="2014-11" db="EMBL/GenBank/DDBJ databases">
        <authorList>
            <person name="Otto D Thomas"/>
            <person name="Naeem Raeece"/>
        </authorList>
    </citation>
    <scope>NUCLEOTIDE SEQUENCE</scope>
</reference>
<proteinExistence type="predicted"/>
<accession>A0A0G4FUH0</accession>
<name>A0A0G4FUH0_9ALVE</name>
<organism evidence="1">
    <name type="scientific">Chromera velia CCMP2878</name>
    <dbReference type="NCBI Taxonomy" id="1169474"/>
    <lineage>
        <taxon>Eukaryota</taxon>
        <taxon>Sar</taxon>
        <taxon>Alveolata</taxon>
        <taxon>Colpodellida</taxon>
        <taxon>Chromeraceae</taxon>
        <taxon>Chromera</taxon>
    </lineage>
</organism>